<dbReference type="Proteomes" id="UP000295497">
    <property type="component" value="Chromosome"/>
</dbReference>
<evidence type="ECO:0000256" key="1">
    <source>
        <dbReference type="SAM" id="MobiDB-lite"/>
    </source>
</evidence>
<sequence>MAHDRDVRSLRRGGGPTRLGPPGQASLYFNDPFGNRLELVTLGFTGEIPVGAPDVSALGYAWTGT</sequence>
<gene>
    <name evidence="2" type="ORF">SOCE836_004050</name>
</gene>
<name>A0A4P2QET8_SORCE</name>
<dbReference type="EMBL" id="CP012672">
    <property type="protein sequence ID" value="AUX28335.1"/>
    <property type="molecule type" value="Genomic_DNA"/>
</dbReference>
<proteinExistence type="predicted"/>
<protein>
    <recommendedName>
        <fullName evidence="4">VOC domain-containing protein</fullName>
    </recommendedName>
</protein>
<dbReference type="AlphaFoldDB" id="A0A4P2QET8"/>
<reference evidence="2 3" key="1">
    <citation type="submission" date="2015-09" db="EMBL/GenBank/DDBJ databases">
        <title>Sorangium comparison.</title>
        <authorList>
            <person name="Zaburannyi N."/>
            <person name="Bunk B."/>
            <person name="Overmann J."/>
            <person name="Mueller R."/>
        </authorList>
    </citation>
    <scope>NUCLEOTIDE SEQUENCE [LARGE SCALE GENOMIC DNA]</scope>
    <source>
        <strain evidence="2 3">So ce836</strain>
    </source>
</reference>
<dbReference type="InterPro" id="IPR029068">
    <property type="entry name" value="Glyas_Bleomycin-R_OHBP_Dase"/>
</dbReference>
<evidence type="ECO:0008006" key="4">
    <source>
        <dbReference type="Google" id="ProtNLM"/>
    </source>
</evidence>
<dbReference type="Gene3D" id="3.10.180.10">
    <property type="entry name" value="2,3-Dihydroxybiphenyl 1,2-Dioxygenase, domain 1"/>
    <property type="match status" value="1"/>
</dbReference>
<accession>A0A4P2QET8</accession>
<evidence type="ECO:0000313" key="3">
    <source>
        <dbReference type="Proteomes" id="UP000295497"/>
    </source>
</evidence>
<organism evidence="2 3">
    <name type="scientific">Sorangium cellulosum</name>
    <name type="common">Polyangium cellulosum</name>
    <dbReference type="NCBI Taxonomy" id="56"/>
    <lineage>
        <taxon>Bacteria</taxon>
        <taxon>Pseudomonadati</taxon>
        <taxon>Myxococcota</taxon>
        <taxon>Polyangia</taxon>
        <taxon>Polyangiales</taxon>
        <taxon>Polyangiaceae</taxon>
        <taxon>Sorangium</taxon>
    </lineage>
</organism>
<dbReference type="SUPFAM" id="SSF54593">
    <property type="entry name" value="Glyoxalase/Bleomycin resistance protein/Dihydroxybiphenyl dioxygenase"/>
    <property type="match status" value="1"/>
</dbReference>
<feature type="region of interest" description="Disordered" evidence="1">
    <location>
        <begin position="1"/>
        <end position="25"/>
    </location>
</feature>
<evidence type="ECO:0000313" key="2">
    <source>
        <dbReference type="EMBL" id="AUX28335.1"/>
    </source>
</evidence>